<keyword evidence="6" id="KW-0812">Transmembrane</keyword>
<gene>
    <name evidence="7" type="ORF">G2W53_027421</name>
</gene>
<protein>
    <submittedName>
        <fullName evidence="7">Cation/H(+) antiporter 20</fullName>
    </submittedName>
</protein>
<evidence type="ECO:0000256" key="2">
    <source>
        <dbReference type="ARBA" id="ARBA00022448"/>
    </source>
</evidence>
<feature type="transmembrane region" description="Helical" evidence="6">
    <location>
        <begin position="47"/>
        <end position="72"/>
    </location>
</feature>
<evidence type="ECO:0000256" key="4">
    <source>
        <dbReference type="ARBA" id="ARBA00022958"/>
    </source>
</evidence>
<evidence type="ECO:0000313" key="7">
    <source>
        <dbReference type="EMBL" id="KAF7821966.1"/>
    </source>
</evidence>
<keyword evidence="6" id="KW-1133">Transmembrane helix</keyword>
<keyword evidence="5" id="KW-0406">Ion transport</keyword>
<comment type="subcellular location">
    <subcellularLocation>
        <location evidence="1">Membrane</location>
        <topology evidence="1">Multi-pass membrane protein</topology>
    </subcellularLocation>
</comment>
<dbReference type="PANTHER" id="PTHR32468:SF0">
    <property type="entry name" value="K(+)_H(+) ANTIPORTER 1"/>
    <property type="match status" value="1"/>
</dbReference>
<dbReference type="PANTHER" id="PTHR32468">
    <property type="entry name" value="CATION/H + ANTIPORTER"/>
    <property type="match status" value="1"/>
</dbReference>
<dbReference type="GO" id="GO:0016020">
    <property type="term" value="C:membrane"/>
    <property type="evidence" value="ECO:0007669"/>
    <property type="project" value="UniProtKB-SubCell"/>
</dbReference>
<name>A0A834TJG1_9FABA</name>
<dbReference type="GO" id="GO:0006813">
    <property type="term" value="P:potassium ion transport"/>
    <property type="evidence" value="ECO:0007669"/>
    <property type="project" value="UniProtKB-KW"/>
</dbReference>
<keyword evidence="3" id="KW-0633">Potassium transport</keyword>
<dbReference type="EMBL" id="JAAIUW010000008">
    <property type="protein sequence ID" value="KAF7821966.1"/>
    <property type="molecule type" value="Genomic_DNA"/>
</dbReference>
<organism evidence="7 8">
    <name type="scientific">Senna tora</name>
    <dbReference type="NCBI Taxonomy" id="362788"/>
    <lineage>
        <taxon>Eukaryota</taxon>
        <taxon>Viridiplantae</taxon>
        <taxon>Streptophyta</taxon>
        <taxon>Embryophyta</taxon>
        <taxon>Tracheophyta</taxon>
        <taxon>Spermatophyta</taxon>
        <taxon>Magnoliopsida</taxon>
        <taxon>eudicotyledons</taxon>
        <taxon>Gunneridae</taxon>
        <taxon>Pentapetalae</taxon>
        <taxon>rosids</taxon>
        <taxon>fabids</taxon>
        <taxon>Fabales</taxon>
        <taxon>Fabaceae</taxon>
        <taxon>Caesalpinioideae</taxon>
        <taxon>Cassia clade</taxon>
        <taxon>Senna</taxon>
    </lineage>
</organism>
<dbReference type="Proteomes" id="UP000634136">
    <property type="component" value="Unassembled WGS sequence"/>
</dbReference>
<dbReference type="InterPro" id="IPR038770">
    <property type="entry name" value="Na+/solute_symporter_sf"/>
</dbReference>
<accession>A0A834TJG1</accession>
<dbReference type="InterPro" id="IPR050794">
    <property type="entry name" value="CPA2_transporter"/>
</dbReference>
<keyword evidence="8" id="KW-1185">Reference proteome</keyword>
<keyword evidence="4" id="KW-0630">Potassium</keyword>
<keyword evidence="2" id="KW-0813">Transport</keyword>
<reference evidence="7" key="1">
    <citation type="submission" date="2020-09" db="EMBL/GenBank/DDBJ databases">
        <title>Genome-Enabled Discovery of Anthraquinone Biosynthesis in Senna tora.</title>
        <authorList>
            <person name="Kang S.-H."/>
            <person name="Pandey R.P."/>
            <person name="Lee C.-M."/>
            <person name="Sim J.-S."/>
            <person name="Jeong J.-T."/>
            <person name="Choi B.-S."/>
            <person name="Jung M."/>
            <person name="Ginzburg D."/>
            <person name="Zhao K."/>
            <person name="Won S.Y."/>
            <person name="Oh T.-J."/>
            <person name="Yu Y."/>
            <person name="Kim N.-H."/>
            <person name="Lee O.R."/>
            <person name="Lee T.-H."/>
            <person name="Bashyal P."/>
            <person name="Kim T.-S."/>
            <person name="Lee W.-H."/>
            <person name="Kawkins C."/>
            <person name="Kim C.-K."/>
            <person name="Kim J.S."/>
            <person name="Ahn B.O."/>
            <person name="Rhee S.Y."/>
            <person name="Sohng J.K."/>
        </authorList>
    </citation>
    <scope>NUCLEOTIDE SEQUENCE</scope>
    <source>
        <tissue evidence="7">Leaf</tissue>
    </source>
</reference>
<dbReference type="GO" id="GO:0012505">
    <property type="term" value="C:endomembrane system"/>
    <property type="evidence" value="ECO:0007669"/>
    <property type="project" value="TreeGrafter"/>
</dbReference>
<dbReference type="Gene3D" id="1.20.1530.20">
    <property type="match status" value="1"/>
</dbReference>
<dbReference type="OrthoDB" id="4585693at2759"/>
<proteinExistence type="predicted"/>
<evidence type="ECO:0000256" key="5">
    <source>
        <dbReference type="ARBA" id="ARBA00023065"/>
    </source>
</evidence>
<dbReference type="AlphaFoldDB" id="A0A834TJG1"/>
<feature type="transmembrane region" description="Helical" evidence="6">
    <location>
        <begin position="12"/>
        <end position="35"/>
    </location>
</feature>
<dbReference type="GO" id="GO:0098662">
    <property type="term" value="P:inorganic cation transmembrane transport"/>
    <property type="evidence" value="ECO:0007669"/>
    <property type="project" value="TreeGrafter"/>
</dbReference>
<comment type="caution">
    <text evidence="7">The sequence shown here is derived from an EMBL/GenBank/DDBJ whole genome shotgun (WGS) entry which is preliminary data.</text>
</comment>
<evidence type="ECO:0000313" key="8">
    <source>
        <dbReference type="Proteomes" id="UP000634136"/>
    </source>
</evidence>
<evidence type="ECO:0000256" key="3">
    <source>
        <dbReference type="ARBA" id="ARBA00022538"/>
    </source>
</evidence>
<sequence length="188" mass="20675">MDLNSIRRNGRRAFSIAAAGISLPFVCGIGVAIVLRETVDGADKVGFAQFLVFMGVALSITAFPVLAPLFFIEAMDTGSRSGVVRIGRAEIDSRPPFKSVKEAVMLFGERVLVGEIYAPMLQQQQQKHDARLHTANSGVHDVTREQCRCCGRRPRFVLYQNEEGGLLKTMAAPLCNVSQVRCICYLRV</sequence>
<dbReference type="GO" id="GO:0006885">
    <property type="term" value="P:regulation of pH"/>
    <property type="evidence" value="ECO:0007669"/>
    <property type="project" value="TreeGrafter"/>
</dbReference>
<evidence type="ECO:0000256" key="1">
    <source>
        <dbReference type="ARBA" id="ARBA00004141"/>
    </source>
</evidence>
<evidence type="ECO:0000256" key="6">
    <source>
        <dbReference type="SAM" id="Phobius"/>
    </source>
</evidence>
<keyword evidence="6" id="KW-0472">Membrane</keyword>